<comment type="catalytic activity">
    <reaction evidence="6">
        <text>N,N-dimethylethanolamine phosphate + S-adenosyl-L-methionine = phosphocholine + S-adenosyl-L-homocysteine + H(+)</text>
        <dbReference type="Rhea" id="RHEA:25325"/>
        <dbReference type="ChEBI" id="CHEBI:15378"/>
        <dbReference type="ChEBI" id="CHEBI:57856"/>
        <dbReference type="ChEBI" id="CHEBI:58641"/>
        <dbReference type="ChEBI" id="CHEBI:59789"/>
        <dbReference type="ChEBI" id="CHEBI:295975"/>
        <dbReference type="EC" id="2.1.1.103"/>
    </reaction>
    <physiologicalReaction direction="left-to-right" evidence="6">
        <dbReference type="Rhea" id="RHEA:25326"/>
    </physiologicalReaction>
</comment>
<dbReference type="EMBL" id="ASHM01087215">
    <property type="protein sequence ID" value="PNX62248.1"/>
    <property type="molecule type" value="Genomic_DNA"/>
</dbReference>
<comment type="pathway">
    <text evidence="2">Lipid metabolism.</text>
</comment>
<evidence type="ECO:0000256" key="2">
    <source>
        <dbReference type="ARBA" id="ARBA00005189"/>
    </source>
</evidence>
<reference evidence="10 11" key="1">
    <citation type="journal article" date="2014" name="Am. J. Bot.">
        <title>Genome assembly and annotation for red clover (Trifolium pratense; Fabaceae).</title>
        <authorList>
            <person name="Istvanek J."/>
            <person name="Jaros M."/>
            <person name="Krenek A."/>
            <person name="Repkova J."/>
        </authorList>
    </citation>
    <scope>NUCLEOTIDE SEQUENCE [LARGE SCALE GENOMIC DNA]</scope>
    <source>
        <strain evidence="11">cv. Tatra</strain>
        <tissue evidence="10">Young leaves</tissue>
    </source>
</reference>
<dbReference type="AlphaFoldDB" id="A0A2K3K7I4"/>
<evidence type="ECO:0000256" key="4">
    <source>
        <dbReference type="ARBA" id="ARBA00022679"/>
    </source>
</evidence>
<accession>A0A2K3K7I4</accession>
<dbReference type="CDD" id="cd02440">
    <property type="entry name" value="AdoMet_MTases"/>
    <property type="match status" value="1"/>
</dbReference>
<dbReference type="InterPro" id="IPR041698">
    <property type="entry name" value="Methyltransf_25"/>
</dbReference>
<comment type="pathway">
    <text evidence="1">Phospholipid metabolism; phosphatidylcholine biosynthesis.</text>
</comment>
<feature type="non-terminal residue" evidence="10">
    <location>
        <position position="92"/>
    </location>
</feature>
<dbReference type="Gene3D" id="3.40.50.150">
    <property type="entry name" value="Vaccinia Virus protein VP39"/>
    <property type="match status" value="1"/>
</dbReference>
<keyword evidence="3 10" id="KW-0489">Methyltransferase</keyword>
<dbReference type="GO" id="GO:0000234">
    <property type="term" value="F:phosphoethanolamine N-methyltransferase activity"/>
    <property type="evidence" value="ECO:0007669"/>
    <property type="project" value="UniProtKB-EC"/>
</dbReference>
<comment type="catalytic activity">
    <reaction evidence="8">
        <text>N-methylethanolamine phosphate + S-adenosyl-L-methionine = N,N-dimethylethanolamine phosphate + S-adenosyl-L-homocysteine + H(+)</text>
        <dbReference type="Rhea" id="RHEA:25321"/>
        <dbReference type="ChEBI" id="CHEBI:15378"/>
        <dbReference type="ChEBI" id="CHEBI:57781"/>
        <dbReference type="ChEBI" id="CHEBI:57856"/>
        <dbReference type="ChEBI" id="CHEBI:58641"/>
        <dbReference type="ChEBI" id="CHEBI:59789"/>
        <dbReference type="EC" id="2.1.1.103"/>
    </reaction>
    <physiologicalReaction direction="left-to-right" evidence="8">
        <dbReference type="Rhea" id="RHEA:25322"/>
    </physiologicalReaction>
</comment>
<protein>
    <recommendedName>
        <fullName evidence="5">phosphoethanolamine N-methyltransferase</fullName>
        <ecNumber evidence="5">2.1.1.103</ecNumber>
    </recommendedName>
</protein>
<sequence>VLSLLPEFEGKSVLELGAGIGRFTCELAQKAGQLLAVDFIESAIKKNENTNGHYKNVKFMCADVTSPNLHISEGSVDLIFSNWLLMYLSDEE</sequence>
<evidence type="ECO:0000313" key="10">
    <source>
        <dbReference type="EMBL" id="PNX62248.1"/>
    </source>
</evidence>
<dbReference type="PANTHER" id="PTHR44307">
    <property type="entry name" value="PHOSPHOETHANOLAMINE METHYLTRANSFERASE"/>
    <property type="match status" value="1"/>
</dbReference>
<comment type="catalytic activity">
    <reaction evidence="7">
        <text>phosphoethanolamine + S-adenosyl-L-methionine = N-methylethanolamine phosphate + S-adenosyl-L-homocysteine + H(+)</text>
        <dbReference type="Rhea" id="RHEA:20365"/>
        <dbReference type="ChEBI" id="CHEBI:15378"/>
        <dbReference type="ChEBI" id="CHEBI:57781"/>
        <dbReference type="ChEBI" id="CHEBI:57856"/>
        <dbReference type="ChEBI" id="CHEBI:58190"/>
        <dbReference type="ChEBI" id="CHEBI:59789"/>
        <dbReference type="EC" id="2.1.1.103"/>
    </reaction>
    <physiologicalReaction direction="left-to-right" evidence="7">
        <dbReference type="Rhea" id="RHEA:20366"/>
    </physiologicalReaction>
</comment>
<name>A0A2K3K7I4_TRIPR</name>
<dbReference type="EC" id="2.1.1.103" evidence="5"/>
<dbReference type="SUPFAM" id="SSF53335">
    <property type="entry name" value="S-adenosyl-L-methionine-dependent methyltransferases"/>
    <property type="match status" value="1"/>
</dbReference>
<evidence type="ECO:0000256" key="7">
    <source>
        <dbReference type="ARBA" id="ARBA00047622"/>
    </source>
</evidence>
<feature type="non-terminal residue" evidence="10">
    <location>
        <position position="1"/>
    </location>
</feature>
<reference evidence="10 11" key="2">
    <citation type="journal article" date="2017" name="Front. Plant Sci.">
        <title>Gene Classification and Mining of Molecular Markers Useful in Red Clover (Trifolium pratense) Breeding.</title>
        <authorList>
            <person name="Istvanek J."/>
            <person name="Dluhosova J."/>
            <person name="Dluhos P."/>
            <person name="Patkova L."/>
            <person name="Nedelnik J."/>
            <person name="Repkova J."/>
        </authorList>
    </citation>
    <scope>NUCLEOTIDE SEQUENCE [LARGE SCALE GENOMIC DNA]</scope>
    <source>
        <strain evidence="11">cv. Tatra</strain>
        <tissue evidence="10">Young leaves</tissue>
    </source>
</reference>
<dbReference type="GO" id="GO:0032259">
    <property type="term" value="P:methylation"/>
    <property type="evidence" value="ECO:0007669"/>
    <property type="project" value="UniProtKB-KW"/>
</dbReference>
<evidence type="ECO:0000256" key="8">
    <source>
        <dbReference type="ARBA" id="ARBA00047841"/>
    </source>
</evidence>
<dbReference type="Proteomes" id="UP000236291">
    <property type="component" value="Unassembled WGS sequence"/>
</dbReference>
<comment type="caution">
    <text evidence="10">The sequence shown here is derived from an EMBL/GenBank/DDBJ whole genome shotgun (WGS) entry which is preliminary data.</text>
</comment>
<evidence type="ECO:0000256" key="1">
    <source>
        <dbReference type="ARBA" id="ARBA00004969"/>
    </source>
</evidence>
<proteinExistence type="predicted"/>
<evidence type="ECO:0000256" key="3">
    <source>
        <dbReference type="ARBA" id="ARBA00022603"/>
    </source>
</evidence>
<dbReference type="InterPro" id="IPR029063">
    <property type="entry name" value="SAM-dependent_MTases_sf"/>
</dbReference>
<evidence type="ECO:0000259" key="9">
    <source>
        <dbReference type="Pfam" id="PF13649"/>
    </source>
</evidence>
<organism evidence="10 11">
    <name type="scientific">Trifolium pratense</name>
    <name type="common">Red clover</name>
    <dbReference type="NCBI Taxonomy" id="57577"/>
    <lineage>
        <taxon>Eukaryota</taxon>
        <taxon>Viridiplantae</taxon>
        <taxon>Streptophyta</taxon>
        <taxon>Embryophyta</taxon>
        <taxon>Tracheophyta</taxon>
        <taxon>Spermatophyta</taxon>
        <taxon>Magnoliopsida</taxon>
        <taxon>eudicotyledons</taxon>
        <taxon>Gunneridae</taxon>
        <taxon>Pentapetalae</taxon>
        <taxon>rosids</taxon>
        <taxon>fabids</taxon>
        <taxon>Fabales</taxon>
        <taxon>Fabaceae</taxon>
        <taxon>Papilionoideae</taxon>
        <taxon>50 kb inversion clade</taxon>
        <taxon>NPAAA clade</taxon>
        <taxon>Hologalegina</taxon>
        <taxon>IRL clade</taxon>
        <taxon>Trifolieae</taxon>
        <taxon>Trifolium</taxon>
    </lineage>
</organism>
<keyword evidence="4 10" id="KW-0808">Transferase</keyword>
<evidence type="ECO:0000256" key="5">
    <source>
        <dbReference type="ARBA" id="ARBA00035674"/>
    </source>
</evidence>
<gene>
    <name evidence="10" type="ORF">L195_g052876</name>
</gene>
<evidence type="ECO:0000313" key="11">
    <source>
        <dbReference type="Proteomes" id="UP000236291"/>
    </source>
</evidence>
<dbReference type="PANTHER" id="PTHR44307:SF2">
    <property type="entry name" value="PHOSPHOETHANOLAMINE METHYLTRANSFERASE ISOFORM X1"/>
    <property type="match status" value="1"/>
</dbReference>
<dbReference type="STRING" id="57577.A0A2K3K7I4"/>
<evidence type="ECO:0000256" key="6">
    <source>
        <dbReference type="ARBA" id="ARBA00047619"/>
    </source>
</evidence>
<dbReference type="Pfam" id="PF13649">
    <property type="entry name" value="Methyltransf_25"/>
    <property type="match status" value="1"/>
</dbReference>
<feature type="domain" description="Methyltransferase" evidence="9">
    <location>
        <begin position="13"/>
        <end position="91"/>
    </location>
</feature>